<dbReference type="InterPro" id="IPR051266">
    <property type="entry name" value="CLCR"/>
</dbReference>
<evidence type="ECO:0000256" key="1">
    <source>
        <dbReference type="SAM" id="MobiDB-lite"/>
    </source>
</evidence>
<dbReference type="PROSITE" id="PS50234">
    <property type="entry name" value="VWFA"/>
    <property type="match status" value="1"/>
</dbReference>
<protein>
    <recommendedName>
        <fullName evidence="2">VWFA domain-containing protein</fullName>
    </recommendedName>
</protein>
<gene>
    <name evidence="3" type="ORF">LY90DRAFT_147643</name>
</gene>
<dbReference type="Pfam" id="PF13519">
    <property type="entry name" value="VWA_2"/>
    <property type="match status" value="1"/>
</dbReference>
<evidence type="ECO:0000259" key="2">
    <source>
        <dbReference type="PROSITE" id="PS50234"/>
    </source>
</evidence>
<dbReference type="Pfam" id="PF14623">
    <property type="entry name" value="Vint"/>
    <property type="match status" value="1"/>
</dbReference>
<dbReference type="OrthoDB" id="299997at2759"/>
<dbReference type="PANTHER" id="PTHR10579:SF43">
    <property type="entry name" value="ZINC FINGER (C3HC4-TYPE RING FINGER) FAMILY PROTEIN"/>
    <property type="match status" value="1"/>
</dbReference>
<comment type="caution">
    <text evidence="3">The sequence shown here is derived from an EMBL/GenBank/DDBJ whole genome shotgun (WGS) entry which is preliminary data.</text>
</comment>
<dbReference type="STRING" id="1754190.A0A1Y2AE02"/>
<sequence>MDANCCNNICGMESMYLSRLDLIKHSLKTIISILRKEDMISIIKFDSNANVIVEPTVLSGKDEQKRVISDIDKMEPTGLTNIWSGIKMGIDISNSIPFKNYIKSIIVFTDGSSNCDPPLGVLPTLKEKLKISNNDFTISTFSYGSEVNSKLLIDIANIGNGIYGYCYDGSMVGTTFINYMSNLLSTITPVVKVKVFQSDSIKKTMSIGPLYRGGYRNSIFKIDKNLLDQTSVIVEIPMTQQQLKVPITLESPNLQSYIDKMSKLEKKQDLPHSFLKEGDNDDDDDELLDNDSDSDSDDMDIQYEDIDVLALCKIKDSEPIILEENILNQLIRNKLIITLNKITKIDDISRYDQSNLILNEFLELLKGLKYKTKFIKNIIIDIESPDPNHGQVEKAIRNEYYDKWGKCYINSFLRFHQFEQCGNFKDQSLQYYANDIFTFYRKWAHSIFINLPPPEHQNNSHNLNQILRFSNVSSGNNNNSNRFYSFSNVSSGNNNNSNRFYSFSNVSSGNNNDSNRFYSFSNVSSGNNNNLNRFYSFSNVSSGNNNDSNRFYSFSNVSSGNNNNSNRFYSFSNVSSGNTNNTNQVFGFGGNNSNNTTNKVFGFSGSNNNDTSNKAFGFSGSNNNNNTNKVFGFSGSNNNNNTNQVFGFSGNNNNNNTNQVFGFDGSNNNNTTNQVFGFGGSNNNNSTNQFFRFGESNNNSTTNLAFGFGDTFNKRSSTSSKVNMASFLNRHGGCFDGNAIVLMANGQKKCVKDLKKGDCLKNNSIVQCLIEQNISNKTNDTLSKPYMCDIHGVLFTPYHPILMNNNWYFPIELVNSIQVTIKSWYNLILDDGVNKKYEVEFSNGIKAITLGHYRNDNEILKHPYFGTDLVLKDLKERDPAGYSKGYIHINDFNTKQLQYDNNHYCINYYKAFSESEKFN</sequence>
<feature type="region of interest" description="Disordered" evidence="1">
    <location>
        <begin position="273"/>
        <end position="299"/>
    </location>
</feature>
<dbReference type="EMBL" id="MCOG01000279">
    <property type="protein sequence ID" value="ORY20798.1"/>
    <property type="molecule type" value="Genomic_DNA"/>
</dbReference>
<name>A0A1Y2AE02_9FUNG</name>
<feature type="domain" description="VWFA" evidence="2">
    <location>
        <begin position="13"/>
        <end position="187"/>
    </location>
</feature>
<dbReference type="Proteomes" id="UP000193920">
    <property type="component" value="Unassembled WGS sequence"/>
</dbReference>
<dbReference type="SUPFAM" id="SSF51294">
    <property type="entry name" value="Hedgehog/intein (Hint) domain"/>
    <property type="match status" value="1"/>
</dbReference>
<dbReference type="InterPro" id="IPR032838">
    <property type="entry name" value="Vwaint_dom"/>
</dbReference>
<evidence type="ECO:0000313" key="4">
    <source>
        <dbReference type="Proteomes" id="UP000193920"/>
    </source>
</evidence>
<reference evidence="3 4" key="1">
    <citation type="submission" date="2016-08" db="EMBL/GenBank/DDBJ databases">
        <title>A Parts List for Fungal Cellulosomes Revealed by Comparative Genomics.</title>
        <authorList>
            <consortium name="DOE Joint Genome Institute"/>
            <person name="Haitjema C.H."/>
            <person name="Gilmore S.P."/>
            <person name="Henske J.K."/>
            <person name="Solomon K.V."/>
            <person name="De Groot R."/>
            <person name="Kuo A."/>
            <person name="Mondo S.J."/>
            <person name="Salamov A.A."/>
            <person name="Labutti K."/>
            <person name="Zhao Z."/>
            <person name="Chiniquy J."/>
            <person name="Barry K."/>
            <person name="Brewer H.M."/>
            <person name="Purvine S.O."/>
            <person name="Wright A.T."/>
            <person name="Boxma B."/>
            <person name="Van Alen T."/>
            <person name="Hackstein J.H."/>
            <person name="Baker S.E."/>
            <person name="Grigoriev I.V."/>
            <person name="O'Malley M.A."/>
        </authorList>
    </citation>
    <scope>NUCLEOTIDE SEQUENCE [LARGE SCALE GENOMIC DNA]</scope>
    <source>
        <strain evidence="3 4">G1</strain>
    </source>
</reference>
<organism evidence="3 4">
    <name type="scientific">Neocallimastix californiae</name>
    <dbReference type="NCBI Taxonomy" id="1754190"/>
    <lineage>
        <taxon>Eukaryota</taxon>
        <taxon>Fungi</taxon>
        <taxon>Fungi incertae sedis</taxon>
        <taxon>Chytridiomycota</taxon>
        <taxon>Chytridiomycota incertae sedis</taxon>
        <taxon>Neocallimastigomycetes</taxon>
        <taxon>Neocallimastigales</taxon>
        <taxon>Neocallimastigaceae</taxon>
        <taxon>Neocallimastix</taxon>
    </lineage>
</organism>
<dbReference type="SMART" id="SM00327">
    <property type="entry name" value="VWA"/>
    <property type="match status" value="1"/>
</dbReference>
<dbReference type="InterPro" id="IPR039510">
    <property type="entry name" value="Vint_dom"/>
</dbReference>
<dbReference type="InterPro" id="IPR002035">
    <property type="entry name" value="VWF_A"/>
</dbReference>
<dbReference type="SUPFAM" id="SSF53300">
    <property type="entry name" value="vWA-like"/>
    <property type="match status" value="1"/>
</dbReference>
<dbReference type="InterPro" id="IPR036844">
    <property type="entry name" value="Hint_dom_sf"/>
</dbReference>
<keyword evidence="4" id="KW-1185">Reference proteome</keyword>
<dbReference type="AlphaFoldDB" id="A0A1Y2AE02"/>
<dbReference type="Gene3D" id="3.40.50.410">
    <property type="entry name" value="von Willebrand factor, type A domain"/>
    <property type="match status" value="1"/>
</dbReference>
<feature type="compositionally biased region" description="Acidic residues" evidence="1">
    <location>
        <begin position="279"/>
        <end position="299"/>
    </location>
</feature>
<evidence type="ECO:0000313" key="3">
    <source>
        <dbReference type="EMBL" id="ORY20798.1"/>
    </source>
</evidence>
<accession>A0A1Y2AE02</accession>
<proteinExistence type="predicted"/>
<dbReference type="InterPro" id="IPR036465">
    <property type="entry name" value="vWFA_dom_sf"/>
</dbReference>
<dbReference type="PANTHER" id="PTHR10579">
    <property type="entry name" value="CALCIUM-ACTIVATED CHLORIDE CHANNEL REGULATOR"/>
    <property type="match status" value="1"/>
</dbReference>
<dbReference type="Pfam" id="PF14624">
    <property type="entry name" value="Vwaint"/>
    <property type="match status" value="1"/>
</dbReference>